<keyword evidence="6 11" id="KW-0547">Nucleotide-binding</keyword>
<evidence type="ECO:0000256" key="6">
    <source>
        <dbReference type="ARBA" id="ARBA00022741"/>
    </source>
</evidence>
<proteinExistence type="inferred from homology"/>
<keyword evidence="7 11" id="KW-0418">Kinase</keyword>
<feature type="binding site" evidence="11">
    <location>
        <position position="136"/>
    </location>
    <ligand>
        <name>substrate</name>
    </ligand>
</feature>
<dbReference type="PROSITE" id="PS01128">
    <property type="entry name" value="SHIKIMATE_KINASE"/>
    <property type="match status" value="1"/>
</dbReference>
<dbReference type="GO" id="GO:0005829">
    <property type="term" value="C:cytosol"/>
    <property type="evidence" value="ECO:0007669"/>
    <property type="project" value="TreeGrafter"/>
</dbReference>
<comment type="subcellular location">
    <subcellularLocation>
        <location evidence="11">Cytoplasm</location>
    </subcellularLocation>
</comment>
<dbReference type="GO" id="GO:0000287">
    <property type="term" value="F:magnesium ion binding"/>
    <property type="evidence" value="ECO:0007669"/>
    <property type="project" value="UniProtKB-UniRule"/>
</dbReference>
<dbReference type="InterPro" id="IPR027417">
    <property type="entry name" value="P-loop_NTPase"/>
</dbReference>
<dbReference type="HAMAP" id="MF_00109">
    <property type="entry name" value="Shikimate_kinase"/>
    <property type="match status" value="1"/>
</dbReference>
<dbReference type="EMBL" id="RCCJ01000001">
    <property type="protein sequence ID" value="RLJ70565.1"/>
    <property type="molecule type" value="Genomic_DNA"/>
</dbReference>
<name>A0A497XNP9_9AQUI</name>
<keyword evidence="9 11" id="KW-0057">Aromatic amino acid biosynthesis</keyword>
<dbReference type="PANTHER" id="PTHR21087">
    <property type="entry name" value="SHIKIMATE KINASE"/>
    <property type="match status" value="1"/>
</dbReference>
<dbReference type="InterPro" id="IPR023000">
    <property type="entry name" value="Shikimate_kinase_CS"/>
</dbReference>
<dbReference type="CDD" id="cd00464">
    <property type="entry name" value="SK"/>
    <property type="match status" value="1"/>
</dbReference>
<evidence type="ECO:0000256" key="9">
    <source>
        <dbReference type="ARBA" id="ARBA00023141"/>
    </source>
</evidence>
<dbReference type="PANTHER" id="PTHR21087:SF16">
    <property type="entry name" value="SHIKIMATE KINASE 1, CHLOROPLASTIC"/>
    <property type="match status" value="1"/>
</dbReference>
<accession>A0A497XNP9</accession>
<evidence type="ECO:0000313" key="13">
    <source>
        <dbReference type="Proteomes" id="UP000267841"/>
    </source>
</evidence>
<dbReference type="AlphaFoldDB" id="A0A497XNP9"/>
<dbReference type="EC" id="2.7.1.71" evidence="3 11"/>
<evidence type="ECO:0000256" key="5">
    <source>
        <dbReference type="ARBA" id="ARBA00022679"/>
    </source>
</evidence>
<comment type="catalytic activity">
    <reaction evidence="10 11">
        <text>shikimate + ATP = 3-phosphoshikimate + ADP + H(+)</text>
        <dbReference type="Rhea" id="RHEA:13121"/>
        <dbReference type="ChEBI" id="CHEBI:15378"/>
        <dbReference type="ChEBI" id="CHEBI:30616"/>
        <dbReference type="ChEBI" id="CHEBI:36208"/>
        <dbReference type="ChEBI" id="CHEBI:145989"/>
        <dbReference type="ChEBI" id="CHEBI:456216"/>
        <dbReference type="EC" id="2.7.1.71"/>
    </reaction>
</comment>
<dbReference type="GO" id="GO:0005524">
    <property type="term" value="F:ATP binding"/>
    <property type="evidence" value="ECO:0007669"/>
    <property type="project" value="UniProtKB-UniRule"/>
</dbReference>
<comment type="cofactor">
    <cofactor evidence="11">
        <name>Mg(2+)</name>
        <dbReference type="ChEBI" id="CHEBI:18420"/>
    </cofactor>
    <text evidence="11">Binds 1 Mg(2+) ion per subunit.</text>
</comment>
<dbReference type="InterPro" id="IPR031322">
    <property type="entry name" value="Shikimate/glucono_kinase"/>
</dbReference>
<comment type="subunit">
    <text evidence="11">Monomer.</text>
</comment>
<keyword evidence="8 11" id="KW-0067">ATP-binding</keyword>
<evidence type="ECO:0000256" key="10">
    <source>
        <dbReference type="ARBA" id="ARBA00048567"/>
    </source>
</evidence>
<evidence type="ECO:0000256" key="1">
    <source>
        <dbReference type="ARBA" id="ARBA00004842"/>
    </source>
</evidence>
<evidence type="ECO:0000256" key="8">
    <source>
        <dbReference type="ARBA" id="ARBA00022840"/>
    </source>
</evidence>
<organism evidence="12 13">
    <name type="scientific">Hydrogenivirga caldilitoris</name>
    <dbReference type="NCBI Taxonomy" id="246264"/>
    <lineage>
        <taxon>Bacteria</taxon>
        <taxon>Pseudomonadati</taxon>
        <taxon>Aquificota</taxon>
        <taxon>Aquificia</taxon>
        <taxon>Aquificales</taxon>
        <taxon>Aquificaceae</taxon>
        <taxon>Hydrogenivirga</taxon>
    </lineage>
</organism>
<dbReference type="OrthoDB" id="9800332at2"/>
<comment type="pathway">
    <text evidence="1 11">Metabolic intermediate biosynthesis; chorismate biosynthesis; chorismate from D-erythrose 4-phosphate and phosphoenolpyruvate: step 5/7.</text>
</comment>
<dbReference type="SUPFAM" id="SSF52540">
    <property type="entry name" value="P-loop containing nucleoside triphosphate hydrolases"/>
    <property type="match status" value="1"/>
</dbReference>
<evidence type="ECO:0000313" key="12">
    <source>
        <dbReference type="EMBL" id="RLJ70565.1"/>
    </source>
</evidence>
<dbReference type="PRINTS" id="PR01100">
    <property type="entry name" value="SHIKIMTKNASE"/>
</dbReference>
<keyword evidence="11" id="KW-0460">Magnesium</keyword>
<dbReference type="GO" id="GO:0009423">
    <property type="term" value="P:chorismate biosynthetic process"/>
    <property type="evidence" value="ECO:0007669"/>
    <property type="project" value="UniProtKB-UniRule"/>
</dbReference>
<feature type="binding site" evidence="11">
    <location>
        <position position="35"/>
    </location>
    <ligand>
        <name>substrate</name>
    </ligand>
</feature>
<dbReference type="Proteomes" id="UP000267841">
    <property type="component" value="Unassembled WGS sequence"/>
</dbReference>
<feature type="binding site" evidence="11">
    <location>
        <begin position="13"/>
        <end position="18"/>
    </location>
    <ligand>
        <name>ATP</name>
        <dbReference type="ChEBI" id="CHEBI:30616"/>
    </ligand>
</feature>
<keyword evidence="13" id="KW-1185">Reference proteome</keyword>
<keyword evidence="11" id="KW-0479">Metal-binding</keyword>
<evidence type="ECO:0000256" key="2">
    <source>
        <dbReference type="ARBA" id="ARBA00006997"/>
    </source>
</evidence>
<gene>
    <name evidence="11" type="primary">aroK</name>
    <name evidence="12" type="ORF">BCF55_0841</name>
</gene>
<feature type="binding site" evidence="11">
    <location>
        <position position="81"/>
    </location>
    <ligand>
        <name>substrate</name>
    </ligand>
</feature>
<comment type="caution">
    <text evidence="11">Lacks conserved residue(s) required for the propagation of feature annotation.</text>
</comment>
<feature type="binding site" evidence="11">
    <location>
        <position position="119"/>
    </location>
    <ligand>
        <name>ATP</name>
        <dbReference type="ChEBI" id="CHEBI:30616"/>
    </ligand>
</feature>
<keyword evidence="5 11" id="KW-0808">Transferase</keyword>
<keyword evidence="11" id="KW-0963">Cytoplasm</keyword>
<sequence length="167" mass="19207">MRYDKVFLIGFMCSGKSTVGKILAQRLCWKFVDIDEEIEKREGLSIPEIFSRRGEPYFRELELEVLKELLDEEKVVVSTGGGLGANTEAVELMKRKGFVVWLKVSFEEFIKRCGTGEGRPLLQRGKEELRRLLESRNKVYSMAHLHLESKEPQEAAEEIMKALLSQP</sequence>
<feature type="binding site" evidence="11">
    <location>
        <position position="17"/>
    </location>
    <ligand>
        <name>Mg(2+)</name>
        <dbReference type="ChEBI" id="CHEBI:18420"/>
    </ligand>
</feature>
<dbReference type="Pfam" id="PF01202">
    <property type="entry name" value="SKI"/>
    <property type="match status" value="1"/>
</dbReference>
<dbReference type="GO" id="GO:0004765">
    <property type="term" value="F:shikimate kinase activity"/>
    <property type="evidence" value="ECO:0007669"/>
    <property type="project" value="UniProtKB-UniRule"/>
</dbReference>
<dbReference type="InterPro" id="IPR000623">
    <property type="entry name" value="Shikimate_kinase/TSH1"/>
</dbReference>
<evidence type="ECO:0000256" key="4">
    <source>
        <dbReference type="ARBA" id="ARBA00022605"/>
    </source>
</evidence>
<feature type="binding site" evidence="11">
    <location>
        <position position="59"/>
    </location>
    <ligand>
        <name>substrate</name>
    </ligand>
</feature>
<dbReference type="GO" id="GO:0008652">
    <property type="term" value="P:amino acid biosynthetic process"/>
    <property type="evidence" value="ECO:0007669"/>
    <property type="project" value="UniProtKB-KW"/>
</dbReference>
<evidence type="ECO:0000256" key="11">
    <source>
        <dbReference type="HAMAP-Rule" id="MF_00109"/>
    </source>
</evidence>
<comment type="function">
    <text evidence="11">Catalyzes the specific phosphorylation of the 3-hydroxyl group of shikimic acid using ATP as a cosubstrate.</text>
</comment>
<reference evidence="12 13" key="1">
    <citation type="submission" date="2018-10" db="EMBL/GenBank/DDBJ databases">
        <title>Genomic Encyclopedia of Archaeal and Bacterial Type Strains, Phase II (KMG-II): from individual species to whole genera.</title>
        <authorList>
            <person name="Goeker M."/>
        </authorList>
    </citation>
    <scope>NUCLEOTIDE SEQUENCE [LARGE SCALE GENOMIC DNA]</scope>
    <source>
        <strain evidence="12 13">DSM 16510</strain>
    </source>
</reference>
<comment type="caution">
    <text evidence="12">The sequence shown here is derived from an EMBL/GenBank/DDBJ whole genome shotgun (WGS) entry which is preliminary data.</text>
</comment>
<comment type="similarity">
    <text evidence="2 11">Belongs to the shikimate kinase family.</text>
</comment>
<evidence type="ECO:0000256" key="7">
    <source>
        <dbReference type="ARBA" id="ARBA00022777"/>
    </source>
</evidence>
<dbReference type="GO" id="GO:0009073">
    <property type="term" value="P:aromatic amino acid family biosynthetic process"/>
    <property type="evidence" value="ECO:0007669"/>
    <property type="project" value="UniProtKB-KW"/>
</dbReference>
<protein>
    <recommendedName>
        <fullName evidence="3 11">Shikimate kinase</fullName>
        <shortName evidence="11">SK</shortName>
        <ecNumber evidence="3 11">2.7.1.71</ecNumber>
    </recommendedName>
</protein>
<dbReference type="Gene3D" id="3.40.50.300">
    <property type="entry name" value="P-loop containing nucleotide triphosphate hydrolases"/>
    <property type="match status" value="1"/>
</dbReference>
<dbReference type="UniPathway" id="UPA00053">
    <property type="reaction ID" value="UER00088"/>
</dbReference>
<keyword evidence="4 11" id="KW-0028">Amino-acid biosynthesis</keyword>
<dbReference type="RefSeq" id="WP_121010417.1">
    <property type="nucleotide sequence ID" value="NZ_RCCJ01000001.1"/>
</dbReference>
<evidence type="ECO:0000256" key="3">
    <source>
        <dbReference type="ARBA" id="ARBA00012154"/>
    </source>
</evidence>